<dbReference type="SUPFAM" id="SSF48576">
    <property type="entry name" value="Terpenoid synthases"/>
    <property type="match status" value="1"/>
</dbReference>
<name>A0ABS1RWD4_RHOSU</name>
<dbReference type="Gene3D" id="1.10.600.10">
    <property type="entry name" value="Farnesyl Diphosphate Synthase"/>
    <property type="match status" value="1"/>
</dbReference>
<dbReference type="InterPro" id="IPR008949">
    <property type="entry name" value="Isoprenoid_synthase_dom_sf"/>
</dbReference>
<evidence type="ECO:0000313" key="2">
    <source>
        <dbReference type="Proteomes" id="UP000604473"/>
    </source>
</evidence>
<accession>A0ABS1RWD4</accession>
<keyword evidence="2" id="KW-1185">Reference proteome</keyword>
<reference evidence="1 2" key="1">
    <citation type="submission" date="2021-01" db="EMBL/GenBank/DDBJ databases">
        <title>Draft genomes of Rhodovulum sulfidophilum.</title>
        <authorList>
            <person name="Guzman M.S."/>
        </authorList>
    </citation>
    <scope>NUCLEOTIDE SEQUENCE [LARGE SCALE GENOMIC DNA]</scope>
    <source>
        <strain evidence="1 2">AB35</strain>
    </source>
</reference>
<organism evidence="1 2">
    <name type="scientific">Rhodovulum sulfidophilum</name>
    <name type="common">Rhodobacter sulfidophilus</name>
    <dbReference type="NCBI Taxonomy" id="35806"/>
    <lineage>
        <taxon>Bacteria</taxon>
        <taxon>Pseudomonadati</taxon>
        <taxon>Pseudomonadota</taxon>
        <taxon>Alphaproteobacteria</taxon>
        <taxon>Rhodobacterales</taxon>
        <taxon>Paracoccaceae</taxon>
        <taxon>Rhodovulum</taxon>
    </lineage>
</organism>
<gene>
    <name evidence="1" type="ORF">JMM60_16630</name>
</gene>
<dbReference type="Pfam" id="PF00494">
    <property type="entry name" value="SQS_PSY"/>
    <property type="match status" value="1"/>
</dbReference>
<dbReference type="RefSeq" id="WP_202250035.1">
    <property type="nucleotide sequence ID" value="NZ_JAESJJ010000026.1"/>
</dbReference>
<protein>
    <submittedName>
        <fullName evidence="1">Squalene/phytoene synthase family protein</fullName>
    </submittedName>
</protein>
<dbReference type="Proteomes" id="UP000604473">
    <property type="component" value="Unassembled WGS sequence"/>
</dbReference>
<dbReference type="EMBL" id="JAESJJ010000026">
    <property type="protein sequence ID" value="MBL3610390.1"/>
    <property type="molecule type" value="Genomic_DNA"/>
</dbReference>
<dbReference type="InterPro" id="IPR002060">
    <property type="entry name" value="Squ/phyt_synthse"/>
</dbReference>
<proteinExistence type="predicted"/>
<evidence type="ECO:0000313" key="1">
    <source>
        <dbReference type="EMBL" id="MBL3610390.1"/>
    </source>
</evidence>
<sequence length="253" mass="27233">MSLEACAEILRRGDPDRFLAAMSAPVAARARLLPLYAFNVEVARAPWVTEEPLIAEMRLQWWLDVLDEIAEGRPVRSHEVATELAGVLDAEAARALVPLVEARRWDAYREPFADAAAFEAHLAAGAGALMRASARVLGAKDGTAALSDLGFAMGLAGWFRAVPELVARGRQPLPDDRPEAVAELARSGLVRLASARREGVPAQAVPAARAAWRTRAILSRAAAEPGRVLEGGLEDAEIARRAGLLWRALAGRW</sequence>
<comment type="caution">
    <text evidence="1">The sequence shown here is derived from an EMBL/GenBank/DDBJ whole genome shotgun (WGS) entry which is preliminary data.</text>
</comment>